<keyword evidence="3" id="KW-1185">Reference proteome</keyword>
<dbReference type="InterPro" id="IPR009327">
    <property type="entry name" value="Cupin_DUF985"/>
</dbReference>
<organism evidence="2 3">
    <name type="scientific">Rariglobus hedericola</name>
    <dbReference type="NCBI Taxonomy" id="2597822"/>
    <lineage>
        <taxon>Bacteria</taxon>
        <taxon>Pseudomonadati</taxon>
        <taxon>Verrucomicrobiota</taxon>
        <taxon>Opitutia</taxon>
        <taxon>Opitutales</taxon>
        <taxon>Opitutaceae</taxon>
        <taxon>Rariglobus</taxon>
    </lineage>
</organism>
<protein>
    <submittedName>
        <fullName evidence="2">Cupin domain-containing protein</fullName>
    </submittedName>
</protein>
<dbReference type="InterPro" id="IPR014710">
    <property type="entry name" value="RmlC-like_jellyroll"/>
</dbReference>
<comment type="caution">
    <text evidence="2">The sequence shown here is derived from an EMBL/GenBank/DDBJ whole genome shotgun (WGS) entry which is preliminary data.</text>
</comment>
<reference evidence="2 3" key="1">
    <citation type="submission" date="2019-07" db="EMBL/GenBank/DDBJ databases">
        <title>Description of 53C-WASEF.</title>
        <authorList>
            <person name="Pitt A."/>
            <person name="Hahn M.W."/>
        </authorList>
    </citation>
    <scope>NUCLEOTIDE SEQUENCE [LARGE SCALE GENOMIC DNA]</scope>
    <source>
        <strain evidence="2 3">53C-WASEF</strain>
    </source>
</reference>
<dbReference type="RefSeq" id="WP_144354129.1">
    <property type="nucleotide sequence ID" value="NZ_CBCRVV010000004.1"/>
</dbReference>
<dbReference type="PANTHER" id="PTHR33387">
    <property type="entry name" value="RMLC-LIKE JELLY ROLL FOLD PROTEIN"/>
    <property type="match status" value="1"/>
</dbReference>
<gene>
    <name evidence="2" type="ORF">FPL22_16485</name>
</gene>
<dbReference type="InterPro" id="IPR011051">
    <property type="entry name" value="RmlC_Cupin_sf"/>
</dbReference>
<evidence type="ECO:0000259" key="1">
    <source>
        <dbReference type="Pfam" id="PF06172"/>
    </source>
</evidence>
<proteinExistence type="predicted"/>
<sequence length="162" mass="17968">MPTAAEIIATLKLEPLPNEGGFFRQTYVSTPILANGRAAGTAIYFLITPDGFSALHLLETDEIWHFYAGDPVEHVMLDDYFDLNEKHILGSDPTAGQHPQLIVPPHYWQGARLAPGPQTHGWALLGCTMSPGWDEQEFKLGDRDTLIAQFPAWASDIRALTR</sequence>
<dbReference type="SUPFAM" id="SSF51182">
    <property type="entry name" value="RmlC-like cupins"/>
    <property type="match status" value="1"/>
</dbReference>
<feature type="domain" description="DUF985" evidence="1">
    <location>
        <begin position="6"/>
        <end position="140"/>
    </location>
</feature>
<dbReference type="Proteomes" id="UP000315648">
    <property type="component" value="Unassembled WGS sequence"/>
</dbReference>
<accession>A0A556QGT7</accession>
<dbReference type="OrthoDB" id="9798288at2"/>
<dbReference type="Gene3D" id="2.60.120.10">
    <property type="entry name" value="Jelly Rolls"/>
    <property type="match status" value="1"/>
</dbReference>
<dbReference type="PANTHER" id="PTHR33387:SF3">
    <property type="entry name" value="DUF985 DOMAIN-CONTAINING PROTEIN"/>
    <property type="match status" value="1"/>
</dbReference>
<evidence type="ECO:0000313" key="3">
    <source>
        <dbReference type="Proteomes" id="UP000315648"/>
    </source>
</evidence>
<dbReference type="AlphaFoldDB" id="A0A556QGT7"/>
<evidence type="ECO:0000313" key="2">
    <source>
        <dbReference type="EMBL" id="TSJ75856.1"/>
    </source>
</evidence>
<dbReference type="EMBL" id="VMBG01000003">
    <property type="protein sequence ID" value="TSJ75856.1"/>
    <property type="molecule type" value="Genomic_DNA"/>
</dbReference>
<dbReference type="InterPro" id="IPR039935">
    <property type="entry name" value="YML079W-like"/>
</dbReference>
<dbReference type="CDD" id="cd06121">
    <property type="entry name" value="cupin_YML079wp"/>
    <property type="match status" value="1"/>
</dbReference>
<name>A0A556QGT7_9BACT</name>
<dbReference type="Pfam" id="PF06172">
    <property type="entry name" value="Cupin_5"/>
    <property type="match status" value="1"/>
</dbReference>